<evidence type="ECO:0000313" key="6">
    <source>
        <dbReference type="Proteomes" id="UP001329825"/>
    </source>
</evidence>
<dbReference type="RefSeq" id="XP_062791270.1">
    <property type="nucleotide sequence ID" value="XM_062935219.1"/>
</dbReference>
<dbReference type="Proteomes" id="UP001329825">
    <property type="component" value="Chromosome 4"/>
</dbReference>
<keyword evidence="6" id="KW-1185">Reference proteome</keyword>
<dbReference type="PRINTS" id="PR00081">
    <property type="entry name" value="GDHRDH"/>
</dbReference>
<evidence type="ECO:0000256" key="3">
    <source>
        <dbReference type="ARBA" id="ARBA00023002"/>
    </source>
</evidence>
<dbReference type="InterPro" id="IPR002347">
    <property type="entry name" value="SDR_fam"/>
</dbReference>
<evidence type="ECO:0008006" key="7">
    <source>
        <dbReference type="Google" id="ProtNLM"/>
    </source>
</evidence>
<gene>
    <name evidence="5" type="ORF">IL334_003489</name>
</gene>
<comment type="similarity">
    <text evidence="1">Belongs to the short-chain dehydrogenases/reductases (SDR) family.</text>
</comment>
<proteinExistence type="inferred from homology"/>
<protein>
    <recommendedName>
        <fullName evidence="7">Pod-specific dehydrogenase</fullName>
    </recommendedName>
</protein>
<name>A0ABZ1CZD5_9TREE</name>
<evidence type="ECO:0000256" key="4">
    <source>
        <dbReference type="SAM" id="MobiDB-lite"/>
    </source>
</evidence>
<dbReference type="Gene3D" id="3.40.50.720">
    <property type="entry name" value="NAD(P)-binding Rossmann-like Domain"/>
    <property type="match status" value="1"/>
</dbReference>
<dbReference type="SUPFAM" id="SSF51735">
    <property type="entry name" value="NAD(P)-binding Rossmann-fold domains"/>
    <property type="match status" value="1"/>
</dbReference>
<sequence>MGFWTTLITWISFQWNAALHAGLPLVFWVRPRWSVDDIPDQSGKVVLVTGGNSGVGYATSLAFYNAGAKVYLACRNEKSAKEAIEQIQKGAVKTMAGYEYHNQKKDGNRQKGSLEFIQLDLTDLESVDNCAEEFLKKEDKLDVLFGNAGIMATPEGLYTKQGYTLQFGTNVIGHQRLISLLLPLLLTSPPTHPSRVIMTTSAGHAMAPSSGVDYKSVVRDSSDPITGEDQDPKQGKNEYGSWVEYGQSKWGNIAISKYLHNAYGRQGRLISVAVHPGLVATNLASHFSLVPYLVKHVSWITPFITRTGAVGAVNQVWAATIPDHDARWISGEYIVPYKSIGIPRPDLQDDEKVEQVWNWCEEQGRKRV</sequence>
<feature type="region of interest" description="Disordered" evidence="4">
    <location>
        <begin position="218"/>
        <end position="238"/>
    </location>
</feature>
<dbReference type="PANTHER" id="PTHR24320:SF282">
    <property type="entry name" value="WW DOMAIN-CONTAINING OXIDOREDUCTASE"/>
    <property type="match status" value="1"/>
</dbReference>
<evidence type="ECO:0000313" key="5">
    <source>
        <dbReference type="EMBL" id="WRT66530.1"/>
    </source>
</evidence>
<evidence type="ECO:0000256" key="2">
    <source>
        <dbReference type="ARBA" id="ARBA00022857"/>
    </source>
</evidence>
<dbReference type="PANTHER" id="PTHR24320">
    <property type="entry name" value="RETINOL DEHYDROGENASE"/>
    <property type="match status" value="1"/>
</dbReference>
<evidence type="ECO:0000256" key="1">
    <source>
        <dbReference type="ARBA" id="ARBA00006484"/>
    </source>
</evidence>
<keyword evidence="2" id="KW-0521">NADP</keyword>
<dbReference type="Pfam" id="PF13561">
    <property type="entry name" value="adh_short_C2"/>
    <property type="match status" value="1"/>
</dbReference>
<accession>A0ABZ1CZD5</accession>
<dbReference type="EMBL" id="CP141884">
    <property type="protein sequence ID" value="WRT66530.1"/>
    <property type="molecule type" value="Genomic_DNA"/>
</dbReference>
<reference evidence="5 6" key="1">
    <citation type="submission" date="2024-01" db="EMBL/GenBank/DDBJ databases">
        <title>Comparative genomics of Cryptococcus and Kwoniella reveals pathogenesis evolution and contrasting modes of karyotype evolution via chromosome fusion or intercentromeric recombination.</title>
        <authorList>
            <person name="Coelho M.A."/>
            <person name="David-Palma M."/>
            <person name="Shea T."/>
            <person name="Bowers K."/>
            <person name="McGinley-Smith S."/>
            <person name="Mohammad A.W."/>
            <person name="Gnirke A."/>
            <person name="Yurkov A.M."/>
            <person name="Nowrousian M."/>
            <person name="Sun S."/>
            <person name="Cuomo C.A."/>
            <person name="Heitman J."/>
        </authorList>
    </citation>
    <scope>NUCLEOTIDE SEQUENCE [LARGE SCALE GENOMIC DNA]</scope>
    <source>
        <strain evidence="5">CBS 11374</strain>
    </source>
</reference>
<dbReference type="InterPro" id="IPR036291">
    <property type="entry name" value="NAD(P)-bd_dom_sf"/>
</dbReference>
<organism evidence="5 6">
    <name type="scientific">Kwoniella shivajii</name>
    <dbReference type="NCBI Taxonomy" id="564305"/>
    <lineage>
        <taxon>Eukaryota</taxon>
        <taxon>Fungi</taxon>
        <taxon>Dikarya</taxon>
        <taxon>Basidiomycota</taxon>
        <taxon>Agaricomycotina</taxon>
        <taxon>Tremellomycetes</taxon>
        <taxon>Tremellales</taxon>
        <taxon>Cryptococcaceae</taxon>
        <taxon>Kwoniella</taxon>
    </lineage>
</organism>
<dbReference type="GeneID" id="87955620"/>
<keyword evidence="3" id="KW-0560">Oxidoreductase</keyword>